<dbReference type="AlphaFoldDB" id="A0A6A3PYG0"/>
<proteinExistence type="predicted"/>
<organism evidence="1 2">
    <name type="scientific">Phytophthora fragariae</name>
    <dbReference type="NCBI Taxonomy" id="53985"/>
    <lineage>
        <taxon>Eukaryota</taxon>
        <taxon>Sar</taxon>
        <taxon>Stramenopiles</taxon>
        <taxon>Oomycota</taxon>
        <taxon>Peronosporomycetes</taxon>
        <taxon>Peronosporales</taxon>
        <taxon>Peronosporaceae</taxon>
        <taxon>Phytophthora</taxon>
    </lineage>
</organism>
<sequence>MNSVKPSSSSSRQMTHSGASFITASDTFDWHGFGGRGRDGLRARGAARVRCTV</sequence>
<evidence type="ECO:0000313" key="2">
    <source>
        <dbReference type="Proteomes" id="UP000441208"/>
    </source>
</evidence>
<comment type="caution">
    <text evidence="1">The sequence shown here is derived from an EMBL/GenBank/DDBJ whole genome shotgun (WGS) entry which is preliminary data.</text>
</comment>
<name>A0A6A3PYG0_9STRA</name>
<dbReference type="EMBL" id="QXFZ01004233">
    <property type="protein sequence ID" value="KAE9065124.1"/>
    <property type="molecule type" value="Genomic_DNA"/>
</dbReference>
<evidence type="ECO:0000313" key="1">
    <source>
        <dbReference type="EMBL" id="KAE9065124.1"/>
    </source>
</evidence>
<protein>
    <submittedName>
        <fullName evidence="1">Uncharacterized protein</fullName>
    </submittedName>
</protein>
<reference evidence="1 2" key="1">
    <citation type="submission" date="2018-08" db="EMBL/GenBank/DDBJ databases">
        <title>Genomic investigation of the strawberry pathogen Phytophthora fragariae indicates pathogenicity is determined by transcriptional variation in three key races.</title>
        <authorList>
            <person name="Adams T.M."/>
            <person name="Armitage A.D."/>
            <person name="Sobczyk M.K."/>
            <person name="Bates H.J."/>
            <person name="Dunwell J.M."/>
            <person name="Nellist C.F."/>
            <person name="Harrison R.J."/>
        </authorList>
    </citation>
    <scope>NUCLEOTIDE SEQUENCE [LARGE SCALE GENOMIC DNA]</scope>
    <source>
        <strain evidence="1 2">NOV-71</strain>
    </source>
</reference>
<dbReference type="Proteomes" id="UP000441208">
    <property type="component" value="Unassembled WGS sequence"/>
</dbReference>
<gene>
    <name evidence="1" type="ORF">PF007_g28957</name>
</gene>
<accession>A0A6A3PYG0</accession>